<proteinExistence type="inferred from homology"/>
<dbReference type="GO" id="GO:0008206">
    <property type="term" value="P:bile acid metabolic process"/>
    <property type="evidence" value="ECO:0007669"/>
    <property type="project" value="UniProtKB-ARBA"/>
</dbReference>
<dbReference type="Pfam" id="PF13561">
    <property type="entry name" value="adh_short_C2"/>
    <property type="match status" value="1"/>
</dbReference>
<dbReference type="InterPro" id="IPR036291">
    <property type="entry name" value="NAD(P)-bd_dom_sf"/>
</dbReference>
<keyword evidence="2" id="KW-0560">Oxidoreductase</keyword>
<dbReference type="PANTHER" id="PTHR48107:SF16">
    <property type="entry name" value="NADPH-DEPENDENT ALDEHYDE REDUCTASE 1, CHLOROPLASTIC"/>
    <property type="match status" value="1"/>
</dbReference>
<evidence type="ECO:0000313" key="4">
    <source>
        <dbReference type="Proteomes" id="UP000886786"/>
    </source>
</evidence>
<dbReference type="PANTHER" id="PTHR48107">
    <property type="entry name" value="NADPH-DEPENDENT ALDEHYDE REDUCTASE-LIKE PROTEIN, CHLOROPLASTIC-RELATED"/>
    <property type="match status" value="1"/>
</dbReference>
<dbReference type="PROSITE" id="PS00061">
    <property type="entry name" value="ADH_SHORT"/>
    <property type="match status" value="1"/>
</dbReference>
<gene>
    <name evidence="3" type="ORF">IAB27_06275</name>
</gene>
<accession>A0A9D0ZRJ3</accession>
<evidence type="ECO:0000256" key="2">
    <source>
        <dbReference type="ARBA" id="ARBA00023002"/>
    </source>
</evidence>
<comment type="caution">
    <text evidence="3">The sequence shown here is derived from an EMBL/GenBank/DDBJ whole genome shotgun (WGS) entry which is preliminary data.</text>
</comment>
<organism evidence="3 4">
    <name type="scientific">Candidatus Coprosoma intestinipullorum</name>
    <dbReference type="NCBI Taxonomy" id="2840752"/>
    <lineage>
        <taxon>Bacteria</taxon>
        <taxon>Bacillati</taxon>
        <taxon>Bacillota</taxon>
        <taxon>Bacillota incertae sedis</taxon>
        <taxon>Candidatus Coprosoma</taxon>
    </lineage>
</organism>
<dbReference type="Gene3D" id="3.40.50.720">
    <property type="entry name" value="NAD(P)-binding Rossmann-like Domain"/>
    <property type="match status" value="1"/>
</dbReference>
<dbReference type="Proteomes" id="UP000886786">
    <property type="component" value="Unassembled WGS sequence"/>
</dbReference>
<reference evidence="3" key="1">
    <citation type="submission" date="2020-10" db="EMBL/GenBank/DDBJ databases">
        <authorList>
            <person name="Gilroy R."/>
        </authorList>
    </citation>
    <scope>NUCLEOTIDE SEQUENCE</scope>
    <source>
        <strain evidence="3">CHK147-3167</strain>
    </source>
</reference>
<sequence>MKKIMKCENVNYQFPPQRQNQPGLEYLMNPRPVFDNYKGSNKLKGKVAIITGGDSGIGRAVAVAYAKEGAKVVIVYFNEEVDALYTKNYINNFGGEVLLIEGDLKEPSFSDFIVKRTCEVFGKPDILVNNAGVQIEQEKLENISDEQFDYTLKSNMYSMFYLTKRVLGVMNDGSIINVSSVTTFVGEPNLIDYVTSKGAIIGFTRSLSTNLAQKNIRVNAVAPGTFWTPLQPSTWKAEKMPILGTDNPMKRAAQPAEIAAIFVYLASDEASYTTGQVFHINGGQYKG</sequence>
<comment type="similarity">
    <text evidence="1">Belongs to the short-chain dehydrogenases/reductases (SDR) family.</text>
</comment>
<dbReference type="InterPro" id="IPR020904">
    <property type="entry name" value="Sc_DH/Rdtase_CS"/>
</dbReference>
<name>A0A9D0ZRJ3_9FIRM</name>
<dbReference type="PRINTS" id="PR00080">
    <property type="entry name" value="SDRFAMILY"/>
</dbReference>
<dbReference type="SUPFAM" id="SSF51735">
    <property type="entry name" value="NAD(P)-binding Rossmann-fold domains"/>
    <property type="match status" value="1"/>
</dbReference>
<dbReference type="PRINTS" id="PR00081">
    <property type="entry name" value="GDHRDH"/>
</dbReference>
<dbReference type="AlphaFoldDB" id="A0A9D0ZRJ3"/>
<dbReference type="EMBL" id="DVFV01000105">
    <property type="protein sequence ID" value="HIQ91208.1"/>
    <property type="molecule type" value="Genomic_DNA"/>
</dbReference>
<dbReference type="InterPro" id="IPR002347">
    <property type="entry name" value="SDR_fam"/>
</dbReference>
<protein>
    <submittedName>
        <fullName evidence="3">SDR family oxidoreductase</fullName>
    </submittedName>
</protein>
<evidence type="ECO:0000256" key="1">
    <source>
        <dbReference type="ARBA" id="ARBA00006484"/>
    </source>
</evidence>
<dbReference type="GO" id="GO:0016614">
    <property type="term" value="F:oxidoreductase activity, acting on CH-OH group of donors"/>
    <property type="evidence" value="ECO:0007669"/>
    <property type="project" value="UniProtKB-ARBA"/>
</dbReference>
<evidence type="ECO:0000313" key="3">
    <source>
        <dbReference type="EMBL" id="HIQ91208.1"/>
    </source>
</evidence>
<reference evidence="3" key="2">
    <citation type="journal article" date="2021" name="PeerJ">
        <title>Extensive microbial diversity within the chicken gut microbiome revealed by metagenomics and culture.</title>
        <authorList>
            <person name="Gilroy R."/>
            <person name="Ravi A."/>
            <person name="Getino M."/>
            <person name="Pursley I."/>
            <person name="Horton D.L."/>
            <person name="Alikhan N.F."/>
            <person name="Baker D."/>
            <person name="Gharbi K."/>
            <person name="Hall N."/>
            <person name="Watson M."/>
            <person name="Adriaenssens E.M."/>
            <person name="Foster-Nyarko E."/>
            <person name="Jarju S."/>
            <person name="Secka A."/>
            <person name="Antonio M."/>
            <person name="Oren A."/>
            <person name="Chaudhuri R.R."/>
            <person name="La Ragione R."/>
            <person name="Hildebrand F."/>
            <person name="Pallen M.J."/>
        </authorList>
    </citation>
    <scope>NUCLEOTIDE SEQUENCE</scope>
    <source>
        <strain evidence="3">CHK147-3167</strain>
    </source>
</reference>
<dbReference type="FunFam" id="3.40.50.720:FF:000084">
    <property type="entry name" value="Short-chain dehydrogenase reductase"/>
    <property type="match status" value="1"/>
</dbReference>